<dbReference type="GO" id="GO:0033539">
    <property type="term" value="P:fatty acid beta-oxidation using acyl-CoA dehydrogenase"/>
    <property type="evidence" value="ECO:0007669"/>
    <property type="project" value="TreeGrafter"/>
</dbReference>
<name>A0A7S4KPP5_9EUKA</name>
<dbReference type="InterPro" id="IPR006091">
    <property type="entry name" value="Acyl-CoA_Oxase/DH_mid-dom"/>
</dbReference>
<evidence type="ECO:0008006" key="11">
    <source>
        <dbReference type="Google" id="ProtNLM"/>
    </source>
</evidence>
<feature type="domain" description="Acyl-CoA dehydrogenase/oxidase N-terminal" evidence="9">
    <location>
        <begin position="20"/>
        <end position="150"/>
    </location>
</feature>
<dbReference type="InterPro" id="IPR046373">
    <property type="entry name" value="Acyl-CoA_Oxase/DH_mid-dom_sf"/>
</dbReference>
<keyword evidence="3 6" id="KW-0285">Flavoprotein</keyword>
<dbReference type="Gene3D" id="1.20.140.10">
    <property type="entry name" value="Butyryl-CoA Dehydrogenase, subunit A, domain 3"/>
    <property type="match status" value="1"/>
</dbReference>
<dbReference type="SUPFAM" id="SSF47203">
    <property type="entry name" value="Acyl-CoA dehydrogenase C-terminal domain-like"/>
    <property type="match status" value="1"/>
</dbReference>
<organism evidence="10">
    <name type="scientific">Paramoeba aestuarina</name>
    <dbReference type="NCBI Taxonomy" id="180227"/>
    <lineage>
        <taxon>Eukaryota</taxon>
        <taxon>Amoebozoa</taxon>
        <taxon>Discosea</taxon>
        <taxon>Flabellinia</taxon>
        <taxon>Dactylopodida</taxon>
        <taxon>Paramoebidae</taxon>
        <taxon>Paramoeba</taxon>
    </lineage>
</organism>
<dbReference type="PANTHER" id="PTHR48083:SF28">
    <property type="entry name" value="ACYL-COA DEHYDROGENASE FAMILY PROTEIN (AFU_ORTHOLOGUE AFUA_6G10880)-RELATED"/>
    <property type="match status" value="1"/>
</dbReference>
<feature type="domain" description="Acyl-CoA dehydrogenase/oxidase C-terminal" evidence="7">
    <location>
        <begin position="258"/>
        <end position="408"/>
    </location>
</feature>
<evidence type="ECO:0000256" key="5">
    <source>
        <dbReference type="ARBA" id="ARBA00023002"/>
    </source>
</evidence>
<dbReference type="InterPro" id="IPR050741">
    <property type="entry name" value="Acyl-CoA_dehydrogenase"/>
</dbReference>
<dbReference type="GO" id="GO:0005737">
    <property type="term" value="C:cytoplasm"/>
    <property type="evidence" value="ECO:0007669"/>
    <property type="project" value="TreeGrafter"/>
</dbReference>
<keyword evidence="5 6" id="KW-0560">Oxidoreductase</keyword>
<dbReference type="EMBL" id="HBKR01014338">
    <property type="protein sequence ID" value="CAE2301519.1"/>
    <property type="molecule type" value="Transcribed_RNA"/>
</dbReference>
<evidence type="ECO:0000256" key="3">
    <source>
        <dbReference type="ARBA" id="ARBA00022630"/>
    </source>
</evidence>
<dbReference type="Gene3D" id="2.40.110.10">
    <property type="entry name" value="Butyryl-CoA Dehydrogenase, subunit A, domain 2"/>
    <property type="match status" value="1"/>
</dbReference>
<dbReference type="CDD" id="cd00567">
    <property type="entry name" value="ACAD"/>
    <property type="match status" value="1"/>
</dbReference>
<evidence type="ECO:0000259" key="7">
    <source>
        <dbReference type="Pfam" id="PF00441"/>
    </source>
</evidence>
<feature type="domain" description="Acyl-CoA oxidase/dehydrogenase middle" evidence="8">
    <location>
        <begin position="154"/>
        <end position="244"/>
    </location>
</feature>
<dbReference type="InterPro" id="IPR036250">
    <property type="entry name" value="AcylCo_DH-like_C"/>
</dbReference>
<dbReference type="InterPro" id="IPR009075">
    <property type="entry name" value="AcylCo_DH/oxidase_C"/>
</dbReference>
<dbReference type="Pfam" id="PF02771">
    <property type="entry name" value="Acyl-CoA_dh_N"/>
    <property type="match status" value="1"/>
</dbReference>
<evidence type="ECO:0000256" key="4">
    <source>
        <dbReference type="ARBA" id="ARBA00022827"/>
    </source>
</evidence>
<dbReference type="Gene3D" id="1.10.540.10">
    <property type="entry name" value="Acyl-CoA dehydrogenase/oxidase, N-terminal domain"/>
    <property type="match status" value="1"/>
</dbReference>
<evidence type="ECO:0000259" key="9">
    <source>
        <dbReference type="Pfam" id="PF02771"/>
    </source>
</evidence>
<comment type="cofactor">
    <cofactor evidence="1 6">
        <name>FAD</name>
        <dbReference type="ChEBI" id="CHEBI:57692"/>
    </cofactor>
</comment>
<dbReference type="InterPro" id="IPR037069">
    <property type="entry name" value="AcylCoA_DH/ox_N_sf"/>
</dbReference>
<evidence type="ECO:0000256" key="1">
    <source>
        <dbReference type="ARBA" id="ARBA00001974"/>
    </source>
</evidence>
<evidence type="ECO:0000313" key="10">
    <source>
        <dbReference type="EMBL" id="CAE2301519.1"/>
    </source>
</evidence>
<keyword evidence="4 6" id="KW-0274">FAD</keyword>
<evidence type="ECO:0000259" key="8">
    <source>
        <dbReference type="Pfam" id="PF02770"/>
    </source>
</evidence>
<evidence type="ECO:0000256" key="2">
    <source>
        <dbReference type="ARBA" id="ARBA00009347"/>
    </source>
</evidence>
<dbReference type="GO" id="GO:0003995">
    <property type="term" value="F:acyl-CoA dehydrogenase activity"/>
    <property type="evidence" value="ECO:0007669"/>
    <property type="project" value="TreeGrafter"/>
</dbReference>
<dbReference type="PANTHER" id="PTHR48083">
    <property type="entry name" value="MEDIUM-CHAIN SPECIFIC ACYL-COA DEHYDROGENASE, MITOCHONDRIAL-RELATED"/>
    <property type="match status" value="1"/>
</dbReference>
<dbReference type="Pfam" id="PF00441">
    <property type="entry name" value="Acyl-CoA_dh_1"/>
    <property type="match status" value="1"/>
</dbReference>
<reference evidence="10" key="1">
    <citation type="submission" date="2021-01" db="EMBL/GenBank/DDBJ databases">
        <authorList>
            <person name="Corre E."/>
            <person name="Pelletier E."/>
            <person name="Niang G."/>
            <person name="Scheremetjew M."/>
            <person name="Finn R."/>
            <person name="Kale V."/>
            <person name="Holt S."/>
            <person name="Cochrane G."/>
            <person name="Meng A."/>
            <person name="Brown T."/>
            <person name="Cohen L."/>
        </authorList>
    </citation>
    <scope>NUCLEOTIDE SEQUENCE</scope>
    <source>
        <strain evidence="10">SoJaBio B1-5/56/2</strain>
    </source>
</reference>
<gene>
    <name evidence="10" type="ORF">NAES01612_LOCUS9489</name>
</gene>
<dbReference type="InterPro" id="IPR009100">
    <property type="entry name" value="AcylCoA_DH/oxidase_NM_dom_sf"/>
</dbReference>
<sequence length="423" mass="46902">MDSQYCEPSWTYSPSPYYDDSHRRVRAAMRKWMDEHIPEKKVVEWDHPLEYKVPASLPRAAGEAGILPTYVHGMNNGEILDPEKEMIGGVKVKDWTQFHTFVTLDELSRCGSAGVVWNLTGGLSIGLPPVAAYGTEALKKKTIHPCIMGEKRICLAITEPGAGSDVQNIQTTAKLSEDGTYYTVNGIKKWITNGVFADFFTTAVRTENGISLLCIERTEGVTTKPMEMMGGWGSGTTFVEFDDVKVPAENLIGEEGFGLMLIFMNFNLERWGTIVSAIRFARVCCAEATAFAKRRKVFGEYLIKNSAILQKIGNCVKRVEACQAWLDELTYHMIKTPENDQRWIGGALALLKAESTQTLEMCAREAAQVMGGISFTHGGAGSKVERIYREVRGFAIPAGSEEIMINLGVKEGMKRGRKLDSKL</sequence>
<accession>A0A7S4KPP5</accession>
<dbReference type="GO" id="GO:0050660">
    <property type="term" value="F:flavin adenine dinucleotide binding"/>
    <property type="evidence" value="ECO:0007669"/>
    <property type="project" value="InterPro"/>
</dbReference>
<dbReference type="AlphaFoldDB" id="A0A7S4KPP5"/>
<proteinExistence type="inferred from homology"/>
<dbReference type="SUPFAM" id="SSF56645">
    <property type="entry name" value="Acyl-CoA dehydrogenase NM domain-like"/>
    <property type="match status" value="1"/>
</dbReference>
<dbReference type="Pfam" id="PF02770">
    <property type="entry name" value="Acyl-CoA_dh_M"/>
    <property type="match status" value="1"/>
</dbReference>
<evidence type="ECO:0000256" key="6">
    <source>
        <dbReference type="RuleBase" id="RU362125"/>
    </source>
</evidence>
<comment type="similarity">
    <text evidence="2 6">Belongs to the acyl-CoA dehydrogenase family.</text>
</comment>
<protein>
    <recommendedName>
        <fullName evidence="11">Acyl-CoA dehydrogenase</fullName>
    </recommendedName>
</protein>
<dbReference type="InterPro" id="IPR013786">
    <property type="entry name" value="AcylCoA_DH/ox_N"/>
</dbReference>